<keyword evidence="2" id="KW-1185">Reference proteome</keyword>
<reference evidence="1" key="1">
    <citation type="journal article" date="2023" name="Nat. Commun.">
        <title>Diploid and tetraploid genomes of Acorus and the evolution of monocots.</title>
        <authorList>
            <person name="Ma L."/>
            <person name="Liu K.W."/>
            <person name="Li Z."/>
            <person name="Hsiao Y.Y."/>
            <person name="Qi Y."/>
            <person name="Fu T."/>
            <person name="Tang G.D."/>
            <person name="Zhang D."/>
            <person name="Sun W.H."/>
            <person name="Liu D.K."/>
            <person name="Li Y."/>
            <person name="Chen G.Z."/>
            <person name="Liu X.D."/>
            <person name="Liao X.Y."/>
            <person name="Jiang Y.T."/>
            <person name="Yu X."/>
            <person name="Hao Y."/>
            <person name="Huang J."/>
            <person name="Zhao X.W."/>
            <person name="Ke S."/>
            <person name="Chen Y.Y."/>
            <person name="Wu W.L."/>
            <person name="Hsu J.L."/>
            <person name="Lin Y.F."/>
            <person name="Huang M.D."/>
            <person name="Li C.Y."/>
            <person name="Huang L."/>
            <person name="Wang Z.W."/>
            <person name="Zhao X."/>
            <person name="Zhong W.Y."/>
            <person name="Peng D.H."/>
            <person name="Ahmad S."/>
            <person name="Lan S."/>
            <person name="Zhang J.S."/>
            <person name="Tsai W.C."/>
            <person name="Van de Peer Y."/>
            <person name="Liu Z.J."/>
        </authorList>
    </citation>
    <scope>NUCLEOTIDE SEQUENCE</scope>
    <source>
        <strain evidence="1">CP</strain>
    </source>
</reference>
<sequence>MPQQRQSNEQPRFGFQDFRPRIYKGDGFGFWKPDKNAVKGYVSAVWRFMSLETAAGSFMDCALAYGSEGVNALLFVMWLRGLAEGSSPIGPCKTATSYRQQEPQNAQVVPLLQRMGSRPRYEAPTFSAESHEPRQTKLNTEDMKHVERNSEHFKSWGGLGVIKNRCVGEVVGWL</sequence>
<organism evidence="1 2">
    <name type="scientific">Acorus calamus</name>
    <name type="common">Sweet flag</name>
    <dbReference type="NCBI Taxonomy" id="4465"/>
    <lineage>
        <taxon>Eukaryota</taxon>
        <taxon>Viridiplantae</taxon>
        <taxon>Streptophyta</taxon>
        <taxon>Embryophyta</taxon>
        <taxon>Tracheophyta</taxon>
        <taxon>Spermatophyta</taxon>
        <taxon>Magnoliopsida</taxon>
        <taxon>Liliopsida</taxon>
        <taxon>Acoraceae</taxon>
        <taxon>Acorus</taxon>
    </lineage>
</organism>
<dbReference type="AlphaFoldDB" id="A0AAV9DL21"/>
<reference evidence="1" key="2">
    <citation type="submission" date="2023-06" db="EMBL/GenBank/DDBJ databases">
        <authorList>
            <person name="Ma L."/>
            <person name="Liu K.-W."/>
            <person name="Li Z."/>
            <person name="Hsiao Y.-Y."/>
            <person name="Qi Y."/>
            <person name="Fu T."/>
            <person name="Tang G."/>
            <person name="Zhang D."/>
            <person name="Sun W.-H."/>
            <person name="Liu D.-K."/>
            <person name="Li Y."/>
            <person name="Chen G.-Z."/>
            <person name="Liu X.-D."/>
            <person name="Liao X.-Y."/>
            <person name="Jiang Y.-T."/>
            <person name="Yu X."/>
            <person name="Hao Y."/>
            <person name="Huang J."/>
            <person name="Zhao X.-W."/>
            <person name="Ke S."/>
            <person name="Chen Y.-Y."/>
            <person name="Wu W.-L."/>
            <person name="Hsu J.-L."/>
            <person name="Lin Y.-F."/>
            <person name="Huang M.-D."/>
            <person name="Li C.-Y."/>
            <person name="Huang L."/>
            <person name="Wang Z.-W."/>
            <person name="Zhao X."/>
            <person name="Zhong W.-Y."/>
            <person name="Peng D.-H."/>
            <person name="Ahmad S."/>
            <person name="Lan S."/>
            <person name="Zhang J.-S."/>
            <person name="Tsai W.-C."/>
            <person name="Van De Peer Y."/>
            <person name="Liu Z.-J."/>
        </authorList>
    </citation>
    <scope>NUCLEOTIDE SEQUENCE</scope>
    <source>
        <strain evidence="1">CP</strain>
        <tissue evidence="1">Leaves</tissue>
    </source>
</reference>
<gene>
    <name evidence="1" type="ORF">QJS10_CPB12g00453</name>
</gene>
<proteinExistence type="predicted"/>
<evidence type="ECO:0000313" key="2">
    <source>
        <dbReference type="Proteomes" id="UP001180020"/>
    </source>
</evidence>
<comment type="caution">
    <text evidence="1">The sequence shown here is derived from an EMBL/GenBank/DDBJ whole genome shotgun (WGS) entry which is preliminary data.</text>
</comment>
<protein>
    <submittedName>
        <fullName evidence="1">Uncharacterized protein</fullName>
    </submittedName>
</protein>
<name>A0AAV9DL21_ACOCL</name>
<dbReference type="Proteomes" id="UP001180020">
    <property type="component" value="Unassembled WGS sequence"/>
</dbReference>
<evidence type="ECO:0000313" key="1">
    <source>
        <dbReference type="EMBL" id="KAK1301605.1"/>
    </source>
</evidence>
<accession>A0AAV9DL21</accession>
<dbReference type="EMBL" id="JAUJYO010000012">
    <property type="protein sequence ID" value="KAK1301605.1"/>
    <property type="molecule type" value="Genomic_DNA"/>
</dbReference>